<dbReference type="CDD" id="cd22057">
    <property type="entry name" value="WH2_WAVE"/>
    <property type="match status" value="1"/>
</dbReference>
<comment type="function">
    <text evidence="7">Downstream effector molecule involved in the transmission of signals from tyrosine kinase receptors and small GTPases to the actin cytoskeleton. Promotes formation of actin filaments. Part of the WAVE complex that regulates lamellipodia formation. The WAVE complex regulates actin filament reorganization via its interaction with the Arp2/3 complex.</text>
</comment>
<dbReference type="GO" id="GO:0003779">
    <property type="term" value="F:actin binding"/>
    <property type="evidence" value="ECO:0007669"/>
    <property type="project" value="UniProtKB-UniRule"/>
</dbReference>
<feature type="compositionally biased region" description="Acidic residues" evidence="8">
    <location>
        <begin position="633"/>
        <end position="649"/>
    </location>
</feature>
<dbReference type="FunFam" id="1.20.5.340:FF:000012">
    <property type="entry name" value="Wiskott-Aldrich syndrome protein family member 1"/>
    <property type="match status" value="1"/>
</dbReference>
<evidence type="ECO:0000256" key="6">
    <source>
        <dbReference type="ARBA" id="ARBA00023212"/>
    </source>
</evidence>
<dbReference type="GO" id="GO:0034237">
    <property type="term" value="F:protein kinase A regulatory subunit binding"/>
    <property type="evidence" value="ECO:0007669"/>
    <property type="project" value="TreeGrafter"/>
</dbReference>
<dbReference type="Proteomes" id="UP001208570">
    <property type="component" value="Unassembled WGS sequence"/>
</dbReference>
<keyword evidence="5 7" id="KW-0009">Actin-binding</keyword>
<keyword evidence="11" id="KW-1185">Reference proteome</keyword>
<keyword evidence="6 7" id="KW-0206">Cytoskeleton</keyword>
<gene>
    <name evidence="10" type="ORF">LSH36_261g03049</name>
</gene>
<proteinExistence type="inferred from homology"/>
<dbReference type="EMBL" id="JAODUP010000261">
    <property type="protein sequence ID" value="KAK2154668.1"/>
    <property type="molecule type" value="Genomic_DNA"/>
</dbReference>
<dbReference type="PANTHER" id="PTHR12902:SF1">
    <property type="entry name" value="WISKOTT-ALDRICH SYNDROME PROTEIN FAMILY MEMBER"/>
    <property type="match status" value="1"/>
</dbReference>
<feature type="region of interest" description="Disordered" evidence="8">
    <location>
        <begin position="348"/>
        <end position="541"/>
    </location>
</feature>
<dbReference type="GO" id="GO:0031209">
    <property type="term" value="C:SCAR complex"/>
    <property type="evidence" value="ECO:0007669"/>
    <property type="project" value="TreeGrafter"/>
</dbReference>
<dbReference type="InterPro" id="IPR003124">
    <property type="entry name" value="WH2_dom"/>
</dbReference>
<feature type="region of interest" description="Disordered" evidence="8">
    <location>
        <begin position="627"/>
        <end position="656"/>
    </location>
</feature>
<feature type="compositionally biased region" description="Pro residues" evidence="8">
    <location>
        <begin position="403"/>
        <end position="413"/>
    </location>
</feature>
<evidence type="ECO:0000256" key="3">
    <source>
        <dbReference type="ARBA" id="ARBA00022490"/>
    </source>
</evidence>
<dbReference type="Gene3D" id="6.10.280.150">
    <property type="match status" value="2"/>
</dbReference>
<accession>A0AAD9JK41</accession>
<feature type="region of interest" description="Disordered" evidence="8">
    <location>
        <begin position="230"/>
        <end position="287"/>
    </location>
</feature>
<keyword evidence="3 7" id="KW-0963">Cytoplasm</keyword>
<feature type="compositionally biased region" description="Pro residues" evidence="8">
    <location>
        <begin position="457"/>
        <end position="467"/>
    </location>
</feature>
<name>A0AAD9JK41_9ANNE</name>
<dbReference type="GO" id="GO:0071933">
    <property type="term" value="F:Arp2/3 complex binding"/>
    <property type="evidence" value="ECO:0007669"/>
    <property type="project" value="TreeGrafter"/>
</dbReference>
<evidence type="ECO:0000313" key="10">
    <source>
        <dbReference type="EMBL" id="KAK2154668.1"/>
    </source>
</evidence>
<feature type="region of interest" description="Disordered" evidence="8">
    <location>
        <begin position="308"/>
        <end position="332"/>
    </location>
</feature>
<comment type="subunit">
    <text evidence="7">Binds actin and the Arp2/3 complex.</text>
</comment>
<dbReference type="AlphaFoldDB" id="A0AAD9JK41"/>
<evidence type="ECO:0000313" key="11">
    <source>
        <dbReference type="Proteomes" id="UP001208570"/>
    </source>
</evidence>
<evidence type="ECO:0000256" key="7">
    <source>
        <dbReference type="RuleBase" id="RU367034"/>
    </source>
</evidence>
<comment type="similarity">
    <text evidence="2 7">Belongs to the SCAR/WAVE family.</text>
</comment>
<reference evidence="10" key="1">
    <citation type="journal article" date="2023" name="Mol. Biol. Evol.">
        <title>Third-Generation Sequencing Reveals the Adaptive Role of the Epigenome in Three Deep-Sea Polychaetes.</title>
        <authorList>
            <person name="Perez M."/>
            <person name="Aroh O."/>
            <person name="Sun Y."/>
            <person name="Lan Y."/>
            <person name="Juniper S.K."/>
            <person name="Young C.R."/>
            <person name="Angers B."/>
            <person name="Qian P.Y."/>
        </authorList>
    </citation>
    <scope>NUCLEOTIDE SEQUENCE</scope>
    <source>
        <strain evidence="10">P08H-3</strain>
    </source>
</reference>
<dbReference type="Gene3D" id="1.20.5.340">
    <property type="match status" value="1"/>
</dbReference>
<protein>
    <recommendedName>
        <fullName evidence="7">Wiskott-Aldrich syndrome protein family member</fullName>
        <shortName evidence="7">WASP family protein member</shortName>
    </recommendedName>
</protein>
<feature type="compositionally biased region" description="Pro residues" evidence="8">
    <location>
        <begin position="507"/>
        <end position="516"/>
    </location>
</feature>
<dbReference type="PROSITE" id="PS51082">
    <property type="entry name" value="WH2"/>
    <property type="match status" value="1"/>
</dbReference>
<comment type="caution">
    <text evidence="10">The sequence shown here is derived from an EMBL/GenBank/DDBJ whole genome shotgun (WGS) entry which is preliminary data.</text>
</comment>
<evidence type="ECO:0000256" key="2">
    <source>
        <dbReference type="ARBA" id="ARBA00006993"/>
    </source>
</evidence>
<evidence type="ECO:0000256" key="5">
    <source>
        <dbReference type="ARBA" id="ARBA00023203"/>
    </source>
</evidence>
<sequence length="656" mass="72766">MPLIKRGIEPVNLSRTHVGPGVQNELECVTNSTLANVIRQLSSLSKHAEDMFSELTQEANNFFHRANQIQERVDRLKIKVTQLDSTGEEVSLQDIHMRKPYKSSTKKDQQIITLATRPEAISEIYALCDAPPPLDKLNPYREDGKDSRKFYTDPTYFFELWCREMQNNTELTKKELHKRKNKKLYHVHQAALVNGGQRPKGRQPQMIREAKNRVQDMQKYKDGMEFVPRQSEINRRANNVQGGQRSPSRPNSLEIRNQNQYTADVPTENGQLPGYDSQYSHQDTAPYGQVHNDTQVMANQAMNQAWNDGHCPVDQVPQYHEPPPYNHNHNLEDYKPVSEPVQFNNNIKHYNPEVTTPQGTTTKPAAGRLPALVTSPRPSAPPPAPPGMQNKLDSPMGASRESLPPPPPPPPPDSSQMEGVPAFGPSSHLNSLRDSPAHHSPSPQLGGKSTTPDSIDIPPPPPPPPLMNTPDTPSSINSMPPPPPTPPALESQPLSTAKPLHDDMVSVPPPPPPPPDGLITIHSKMPNGDLPHSPKLAVNSNLSVSRQVDAVSMASNASSNTISSSSTLKSEDTVAPVRDTRCDLLAAIREGIKLRKVEERRYKEEQKKLPSASIDVQSIMEAAFEMRRKALEANDDEDDEDDDDDDDANGEWSDGS</sequence>
<dbReference type="GO" id="GO:0005856">
    <property type="term" value="C:cytoskeleton"/>
    <property type="evidence" value="ECO:0007669"/>
    <property type="project" value="UniProtKB-SubCell"/>
</dbReference>
<dbReference type="PANTHER" id="PTHR12902">
    <property type="entry name" value="WASP-1"/>
    <property type="match status" value="1"/>
</dbReference>
<feature type="region of interest" description="Disordered" evidence="8">
    <location>
        <begin position="553"/>
        <end position="574"/>
    </location>
</feature>
<feature type="compositionally biased region" description="Polar residues" evidence="8">
    <location>
        <begin position="236"/>
        <end position="262"/>
    </location>
</feature>
<feature type="compositionally biased region" description="Low complexity" evidence="8">
    <location>
        <begin position="553"/>
        <end position="567"/>
    </location>
</feature>
<dbReference type="SMART" id="SM00246">
    <property type="entry name" value="WH2"/>
    <property type="match status" value="1"/>
</dbReference>
<comment type="subcellular location">
    <subcellularLocation>
        <location evidence="1 7">Cytoplasm</location>
        <location evidence="1 7">Cytoskeleton</location>
    </subcellularLocation>
</comment>
<dbReference type="GO" id="GO:0030036">
    <property type="term" value="P:actin cytoskeleton organization"/>
    <property type="evidence" value="ECO:0007669"/>
    <property type="project" value="UniProtKB-UniRule"/>
</dbReference>
<evidence type="ECO:0000259" key="9">
    <source>
        <dbReference type="PROSITE" id="PS51082"/>
    </source>
</evidence>
<evidence type="ECO:0000256" key="8">
    <source>
        <dbReference type="SAM" id="MobiDB-lite"/>
    </source>
</evidence>
<evidence type="ECO:0000256" key="1">
    <source>
        <dbReference type="ARBA" id="ARBA00004245"/>
    </source>
</evidence>
<organism evidence="10 11">
    <name type="scientific">Paralvinella palmiformis</name>
    <dbReference type="NCBI Taxonomy" id="53620"/>
    <lineage>
        <taxon>Eukaryota</taxon>
        <taxon>Metazoa</taxon>
        <taxon>Spiralia</taxon>
        <taxon>Lophotrochozoa</taxon>
        <taxon>Annelida</taxon>
        <taxon>Polychaeta</taxon>
        <taxon>Sedentaria</taxon>
        <taxon>Canalipalpata</taxon>
        <taxon>Terebellida</taxon>
        <taxon>Terebelliformia</taxon>
        <taxon>Alvinellidae</taxon>
        <taxon>Paralvinella</taxon>
    </lineage>
</organism>
<feature type="compositionally biased region" description="Polar residues" evidence="8">
    <location>
        <begin position="348"/>
        <end position="363"/>
    </location>
</feature>
<keyword evidence="4" id="KW-0597">Phosphoprotein</keyword>
<feature type="domain" description="WH2" evidence="9">
    <location>
        <begin position="580"/>
        <end position="597"/>
    </location>
</feature>
<evidence type="ECO:0000256" key="4">
    <source>
        <dbReference type="ARBA" id="ARBA00022553"/>
    </source>
</evidence>
<dbReference type="InterPro" id="IPR028288">
    <property type="entry name" value="SCAR/WAVE_fam"/>
</dbReference>
<dbReference type="GO" id="GO:2000601">
    <property type="term" value="P:positive regulation of Arp2/3 complex-mediated actin nucleation"/>
    <property type="evidence" value="ECO:0007669"/>
    <property type="project" value="TreeGrafter"/>
</dbReference>